<keyword evidence="1" id="KW-0560">Oxidoreductase</keyword>
<dbReference type="GO" id="GO:0051287">
    <property type="term" value="F:NAD binding"/>
    <property type="evidence" value="ECO:0007669"/>
    <property type="project" value="InterPro"/>
</dbReference>
<evidence type="ECO:0000256" key="1">
    <source>
        <dbReference type="ARBA" id="ARBA00023002"/>
    </source>
</evidence>
<dbReference type="InterPro" id="IPR008927">
    <property type="entry name" value="6-PGluconate_DH-like_C_sf"/>
</dbReference>
<dbReference type="GO" id="GO:0004616">
    <property type="term" value="F:phosphogluconate dehydrogenase (decarboxylating) activity"/>
    <property type="evidence" value="ECO:0007669"/>
    <property type="project" value="InterPro"/>
</dbReference>
<proteinExistence type="predicted"/>
<dbReference type="PANTHER" id="PTHR43060:SF15">
    <property type="entry name" value="3-HYDROXYISOBUTYRATE DEHYDROGENASE-LIKE 1, MITOCHONDRIAL-RELATED"/>
    <property type="match status" value="1"/>
</dbReference>
<dbReference type="Gene3D" id="3.40.50.720">
    <property type="entry name" value="NAD(P)-binding Rossmann-like Domain"/>
    <property type="match status" value="1"/>
</dbReference>
<evidence type="ECO:0000259" key="5">
    <source>
        <dbReference type="Pfam" id="PF14833"/>
    </source>
</evidence>
<dbReference type="InterPro" id="IPR036291">
    <property type="entry name" value="NAD(P)-bd_dom_sf"/>
</dbReference>
<dbReference type="Proteomes" id="UP000218890">
    <property type="component" value="Chromosome"/>
</dbReference>
<feature type="domain" description="3-hydroxyisobutyrate dehydrogenase-like NAD-binding" evidence="5">
    <location>
        <begin position="162"/>
        <end position="281"/>
    </location>
</feature>
<dbReference type="RefSeq" id="WP_096406726.1">
    <property type="nucleotide sequence ID" value="NZ_AP017372.2"/>
</dbReference>
<dbReference type="AlphaFoldDB" id="A0A110B4K9"/>
<evidence type="ECO:0000259" key="4">
    <source>
        <dbReference type="Pfam" id="PF03446"/>
    </source>
</evidence>
<dbReference type="EMBL" id="AP017372">
    <property type="protein sequence ID" value="BAU56623.1"/>
    <property type="molecule type" value="Genomic_DNA"/>
</dbReference>
<evidence type="ECO:0000313" key="6">
    <source>
        <dbReference type="EMBL" id="BAU56623.1"/>
    </source>
</evidence>
<dbReference type="SUPFAM" id="SSF48179">
    <property type="entry name" value="6-phosphogluconate dehydrogenase C-terminal domain-like"/>
    <property type="match status" value="1"/>
</dbReference>
<reference evidence="6" key="1">
    <citation type="submission" date="2016-02" db="EMBL/GenBank/DDBJ databases">
        <title>Halorhodospira halochloris DSM-1059 complete genome, version 2.</title>
        <authorList>
            <person name="Tsukatani Y."/>
        </authorList>
    </citation>
    <scope>NUCLEOTIDE SEQUENCE</scope>
    <source>
        <strain evidence="6">DSM 1059</strain>
    </source>
</reference>
<evidence type="ECO:0000256" key="3">
    <source>
        <dbReference type="PIRSR" id="PIRSR000103-1"/>
    </source>
</evidence>
<feature type="active site" evidence="3">
    <location>
        <position position="168"/>
    </location>
</feature>
<sequence>MKAGVIGLGAMGNGIAANLANSSLLSAVWNRTQEKADAFSAEYNVAAVGSPAQVAAAADVVFISVSADNDLLGVIDDLSEGLSPGSVVVDTSTVAPDTAREAAQRVRSAGAEFLDAPVSGGPEGARQGSMVMMVGGDERVLERIQPLLDPICTAAHHMGPVGAGQATKAVNQIMVAGIMQGVAAGLAYGKAQDLELDQVIEVLSGGAGNNWQLVQRGPNIARAIFPPGFKLALHRKDLDIVRAELAQQGKGIELVERAISDYDNLIERGYGDEDISALFRLRQEEIG</sequence>
<accession>A0A110B4K9</accession>
<dbReference type="OrthoDB" id="9786703at2"/>
<dbReference type="PIRSF" id="PIRSF000103">
    <property type="entry name" value="HIBADH"/>
    <property type="match status" value="1"/>
</dbReference>
<evidence type="ECO:0000313" key="7">
    <source>
        <dbReference type="Proteomes" id="UP000218890"/>
    </source>
</evidence>
<name>A0A110B4K9_HALHR</name>
<dbReference type="PRINTS" id="PR00076">
    <property type="entry name" value="6PGDHDRGNASE"/>
</dbReference>
<dbReference type="InterPro" id="IPR006183">
    <property type="entry name" value="Pgluconate_DH"/>
</dbReference>
<dbReference type="InterPro" id="IPR006115">
    <property type="entry name" value="6PGDH_NADP-bd"/>
</dbReference>
<dbReference type="SUPFAM" id="SSF51735">
    <property type="entry name" value="NAD(P)-binding Rossmann-fold domains"/>
    <property type="match status" value="1"/>
</dbReference>
<keyword evidence="7" id="KW-1185">Reference proteome</keyword>
<dbReference type="Pfam" id="PF03446">
    <property type="entry name" value="NAD_binding_2"/>
    <property type="match status" value="1"/>
</dbReference>
<dbReference type="KEGG" id="hhk:HH1059_25430"/>
<dbReference type="InterPro" id="IPR013328">
    <property type="entry name" value="6PGD_dom2"/>
</dbReference>
<dbReference type="Gene3D" id="1.10.1040.10">
    <property type="entry name" value="N-(1-d-carboxylethyl)-l-norvaline Dehydrogenase, domain 2"/>
    <property type="match status" value="1"/>
</dbReference>
<dbReference type="Pfam" id="PF14833">
    <property type="entry name" value="NAD_binding_11"/>
    <property type="match status" value="1"/>
</dbReference>
<protein>
    <submittedName>
        <fullName evidence="6">2-hydroxy-3-oxopropionate reductase</fullName>
    </submittedName>
</protein>
<dbReference type="PANTHER" id="PTHR43060">
    <property type="entry name" value="3-HYDROXYISOBUTYRATE DEHYDROGENASE-LIKE 1, MITOCHONDRIAL-RELATED"/>
    <property type="match status" value="1"/>
</dbReference>
<organism evidence="6 7">
    <name type="scientific">Halorhodospira halochloris</name>
    <name type="common">Ectothiorhodospira halochloris</name>
    <dbReference type="NCBI Taxonomy" id="1052"/>
    <lineage>
        <taxon>Bacteria</taxon>
        <taxon>Pseudomonadati</taxon>
        <taxon>Pseudomonadota</taxon>
        <taxon>Gammaproteobacteria</taxon>
        <taxon>Chromatiales</taxon>
        <taxon>Ectothiorhodospiraceae</taxon>
        <taxon>Halorhodospira</taxon>
    </lineage>
</organism>
<keyword evidence="2" id="KW-0520">NAD</keyword>
<dbReference type="InterPro" id="IPR015815">
    <property type="entry name" value="HIBADH-related"/>
</dbReference>
<feature type="domain" description="6-phosphogluconate dehydrogenase NADP-binding" evidence="4">
    <location>
        <begin position="3"/>
        <end position="157"/>
    </location>
</feature>
<dbReference type="GO" id="GO:0050661">
    <property type="term" value="F:NADP binding"/>
    <property type="evidence" value="ECO:0007669"/>
    <property type="project" value="InterPro"/>
</dbReference>
<evidence type="ECO:0000256" key="2">
    <source>
        <dbReference type="ARBA" id="ARBA00023027"/>
    </source>
</evidence>
<dbReference type="InterPro" id="IPR029154">
    <property type="entry name" value="HIBADH-like_NADP-bd"/>
</dbReference>
<gene>
    <name evidence="6" type="ORF">HH1059_25430</name>
</gene>